<name>A0ABT9L6V4_9ACTN</name>
<evidence type="ECO:0000313" key="3">
    <source>
        <dbReference type="EMBL" id="MDP9616450.1"/>
    </source>
</evidence>
<evidence type="ECO:0000313" key="4">
    <source>
        <dbReference type="Proteomes" id="UP001234880"/>
    </source>
</evidence>
<protein>
    <recommendedName>
        <fullName evidence="5">Aminoglycoside phosphotransferase family protein</fullName>
    </recommendedName>
</protein>
<sequence length="449" mass="50460">MPASYSLVPSPDGDALLLVAMGDAWGLPAHPCSSAGDVNRRIREAFGIDVTVATSFGEVLDGHSHVYLLAHQNHGTGGELPRSARWVERKELETLLFVDPEQRKLAEEWFAMGAGHDQAALSPAAWAGEDWFAEASAWMTEAAARASLSVTGPVEQFMCSPYSVTMRIPTSAGFAYFKAAPPEFAYEPVLVSAVAEWFPQHTPRVLEIDQDRAWLLTLGLEPFHQIEPTLQHVELYERMVRVYARMQRETAGKVETLLAMGVPDRRPDTLPSLLEELLQDEVSLLYAGDGALTRDEHARLLDFVPVFREQCARLAGFHLPDTLQNVDFWRDNIAVTTDGFVFLDWAESVISSPIHSMNMVLRDFVIHDVRDKEELHRRLFEAYFSEWADHEPMERLQEAYQLSQSGSVLCRALSWRDSTASLGEPRRHAYLRPAVAANTRRLLEFADIS</sequence>
<evidence type="ECO:0000313" key="2">
    <source>
        <dbReference type="EMBL" id="MDP9616363.1"/>
    </source>
</evidence>
<dbReference type="EMBL" id="JAURUE010000001">
    <property type="protein sequence ID" value="MDP9612945.1"/>
    <property type="molecule type" value="Genomic_DNA"/>
</dbReference>
<accession>A0ABT9L6V4</accession>
<comment type="caution">
    <text evidence="3">The sequence shown here is derived from an EMBL/GenBank/DDBJ whole genome shotgun (WGS) entry which is preliminary data.</text>
</comment>
<evidence type="ECO:0000313" key="1">
    <source>
        <dbReference type="EMBL" id="MDP9612945.1"/>
    </source>
</evidence>
<dbReference type="Proteomes" id="UP001234880">
    <property type="component" value="Unassembled WGS sequence"/>
</dbReference>
<dbReference type="InterPro" id="IPR011009">
    <property type="entry name" value="Kinase-like_dom_sf"/>
</dbReference>
<dbReference type="EMBL" id="JAURUE010000005">
    <property type="protein sequence ID" value="MDP9616450.1"/>
    <property type="molecule type" value="Genomic_DNA"/>
</dbReference>
<evidence type="ECO:0008006" key="5">
    <source>
        <dbReference type="Google" id="ProtNLM"/>
    </source>
</evidence>
<dbReference type="RefSeq" id="WP_307111288.1">
    <property type="nucleotide sequence ID" value="NZ_JAURUE010000001.1"/>
</dbReference>
<dbReference type="EMBL" id="JAURUE010000002">
    <property type="protein sequence ID" value="MDP9616363.1"/>
    <property type="molecule type" value="Genomic_DNA"/>
</dbReference>
<organism evidence="3 4">
    <name type="scientific">Streptomyces demainii</name>
    <dbReference type="NCBI Taxonomy" id="588122"/>
    <lineage>
        <taxon>Bacteria</taxon>
        <taxon>Bacillati</taxon>
        <taxon>Actinomycetota</taxon>
        <taxon>Actinomycetes</taxon>
        <taxon>Kitasatosporales</taxon>
        <taxon>Streptomycetaceae</taxon>
        <taxon>Streptomyces</taxon>
    </lineage>
</organism>
<gene>
    <name evidence="1" type="ORF">JOF35_005222</name>
    <name evidence="2" type="ORF">JOF35_008701</name>
    <name evidence="3" type="ORF">JOF35_008808</name>
</gene>
<proteinExistence type="predicted"/>
<dbReference type="SUPFAM" id="SSF56112">
    <property type="entry name" value="Protein kinase-like (PK-like)"/>
    <property type="match status" value="1"/>
</dbReference>
<reference evidence="3 4" key="1">
    <citation type="submission" date="2023-07" db="EMBL/GenBank/DDBJ databases">
        <title>Sequencing the genomes of 1000 actinobacteria strains.</title>
        <authorList>
            <person name="Klenk H.-P."/>
        </authorList>
    </citation>
    <scope>NUCLEOTIDE SEQUENCE [LARGE SCALE GENOMIC DNA]</scope>
    <source>
        <strain evidence="3 4">DSM 41600</strain>
    </source>
</reference>
<keyword evidence="4" id="KW-1185">Reference proteome</keyword>